<feature type="binding site" description="axial binding residue" evidence="10">
    <location>
        <position position="203"/>
    </location>
    <ligand>
        <name>heme c</name>
        <dbReference type="ChEBI" id="CHEBI:61717"/>
        <label>2</label>
    </ligand>
    <ligandPart>
        <name>Fe</name>
        <dbReference type="ChEBI" id="CHEBI:18248"/>
    </ligandPart>
</feature>
<dbReference type="PIRSF" id="PIRSF000018">
    <property type="entry name" value="Mb_ADH_cyt_c"/>
    <property type="match status" value="1"/>
</dbReference>
<feature type="binding site" description="covalent" evidence="9">
    <location>
        <position position="52"/>
    </location>
    <ligand>
        <name>heme c</name>
        <dbReference type="ChEBI" id="CHEBI:61717"/>
        <label>1</label>
    </ligand>
</feature>
<dbReference type="Gene3D" id="1.10.760.10">
    <property type="entry name" value="Cytochrome c-like domain"/>
    <property type="match status" value="3"/>
</dbReference>
<keyword evidence="6" id="KW-0677">Repeat</keyword>
<dbReference type="InterPro" id="IPR009056">
    <property type="entry name" value="Cyt_c-like_dom"/>
</dbReference>
<evidence type="ECO:0000256" key="2">
    <source>
        <dbReference type="ARBA" id="ARBA00022475"/>
    </source>
</evidence>
<proteinExistence type="predicted"/>
<feature type="binding site" description="axial binding residue" evidence="10">
    <location>
        <position position="56"/>
    </location>
    <ligand>
        <name>heme c</name>
        <dbReference type="ChEBI" id="CHEBI:61717"/>
        <label>1</label>
    </ligand>
    <ligandPart>
        <name>Fe</name>
        <dbReference type="ChEBI" id="CHEBI:18248"/>
    </ligandPart>
</feature>
<dbReference type="InterPro" id="IPR014353">
    <property type="entry name" value="Membr-bd_ADH_cyt_c"/>
</dbReference>
<evidence type="ECO:0000256" key="1">
    <source>
        <dbReference type="ARBA" id="ARBA00004236"/>
    </source>
</evidence>
<sequence>MREYMRMRMKMRTGWCAAIALGSYLSCAGVQAAMVNLAQIKSGEYLSRAGDCIACHTAVGRPSFAGGLKMMMPFGAIYSTNITPDVETGIGNYSEQDFSRALREGIAKDGHHLYPAMPYPSFSKITDHDVHDLYVYFMYQVPAVRQENRHSDIPFPLNQRFPLALWDNIFAASQTYYSDPQKTADWNRGAYLVQGLGHCGSCHTPRGVGYQEKALDQTSTRYLSGGTLEGWHAPNLRGDTTTGLGQWNEGEISQFLKLGHIERATAFGSMAEVIHNSTQYLSDADRQAIAAYLKSFPADGNFRVQVNDNGTTNRLDNAVASIPGAQLYLDHCADCHLSSGQGETNRYPPLAQNPVVVSDDPSSLINLVLNGSHAPTTQFTPKDIKMPGFSAELDDKEIADVLTFIRHGWGNQARAVTAAQVNEMRKLTAKQSQVSN</sequence>
<dbReference type="PANTHER" id="PTHR35008">
    <property type="entry name" value="BLL4482 PROTEIN-RELATED"/>
    <property type="match status" value="1"/>
</dbReference>
<dbReference type="EMBL" id="RCZD01000018">
    <property type="protein sequence ID" value="TPG55588.1"/>
    <property type="molecule type" value="Genomic_DNA"/>
</dbReference>
<dbReference type="SUPFAM" id="SSF46626">
    <property type="entry name" value="Cytochrome c"/>
    <property type="match status" value="3"/>
</dbReference>
<feature type="binding site" description="covalent" evidence="9">
    <location>
        <position position="332"/>
    </location>
    <ligand>
        <name>heme c</name>
        <dbReference type="ChEBI" id="CHEBI:61717"/>
        <label>3</label>
    </ligand>
</feature>
<feature type="binding site" description="axial binding residue" evidence="10">
    <location>
        <position position="336"/>
    </location>
    <ligand>
        <name>heme c</name>
        <dbReference type="ChEBI" id="CHEBI:61717"/>
        <label>3</label>
    </ligand>
    <ligandPart>
        <name>Fe</name>
        <dbReference type="ChEBI" id="CHEBI:18248"/>
    </ligandPart>
</feature>
<evidence type="ECO:0000259" key="12">
    <source>
        <dbReference type="PROSITE" id="PS51007"/>
    </source>
</evidence>
<dbReference type="GO" id="GO:0016614">
    <property type="term" value="F:oxidoreductase activity, acting on CH-OH group of donors"/>
    <property type="evidence" value="ECO:0007669"/>
    <property type="project" value="InterPro"/>
</dbReference>
<feature type="binding site" description="covalent" evidence="9">
    <location>
        <position position="202"/>
    </location>
    <ligand>
        <name>heme c</name>
        <dbReference type="ChEBI" id="CHEBI:61717"/>
        <label>2</label>
    </ligand>
</feature>
<reference evidence="13 14" key="1">
    <citation type="journal article" date="2019" name="Environ. Microbiol.">
        <title>Species interactions and distinct microbial communities in high Arctic permafrost affected cryosols are associated with the CH4 and CO2 gas fluxes.</title>
        <authorList>
            <person name="Altshuler I."/>
            <person name="Hamel J."/>
            <person name="Turney S."/>
            <person name="Magnuson E."/>
            <person name="Levesque R."/>
            <person name="Greer C."/>
            <person name="Whyte L.G."/>
        </authorList>
    </citation>
    <scope>NUCLEOTIDE SEQUENCE [LARGE SCALE GENOMIC DNA]</scope>
    <source>
        <strain evidence="13 14">E4</strain>
    </source>
</reference>
<comment type="cofactor">
    <cofactor evidence="9">
        <name>heme c</name>
        <dbReference type="ChEBI" id="CHEBI:61717"/>
    </cofactor>
    <text evidence="9">Binds 3 heme c groups covalently per subunit.</text>
</comment>
<keyword evidence="14" id="KW-1185">Reference proteome</keyword>
<dbReference type="GO" id="GO:0005506">
    <property type="term" value="F:iron ion binding"/>
    <property type="evidence" value="ECO:0007669"/>
    <property type="project" value="InterPro"/>
</dbReference>
<protein>
    <submittedName>
        <fullName evidence="13">Cytochrome c</fullName>
    </submittedName>
</protein>
<dbReference type="Pfam" id="PF00034">
    <property type="entry name" value="Cytochrom_C"/>
    <property type="match status" value="2"/>
</dbReference>
<name>A0A502G158_9GAMM</name>
<keyword evidence="2" id="KW-1003">Cell membrane</keyword>
<dbReference type="OrthoDB" id="9811281at2"/>
<dbReference type="GO" id="GO:0020037">
    <property type="term" value="F:heme binding"/>
    <property type="evidence" value="ECO:0007669"/>
    <property type="project" value="InterPro"/>
</dbReference>
<evidence type="ECO:0000313" key="14">
    <source>
        <dbReference type="Proteomes" id="UP000317663"/>
    </source>
</evidence>
<keyword evidence="8" id="KW-0472">Membrane</keyword>
<evidence type="ECO:0000256" key="8">
    <source>
        <dbReference type="ARBA" id="ARBA00023136"/>
    </source>
</evidence>
<dbReference type="InterPro" id="IPR036909">
    <property type="entry name" value="Cyt_c-like_dom_sf"/>
</dbReference>
<feature type="domain" description="Cytochrome c" evidence="12">
    <location>
        <begin position="38"/>
        <end position="141"/>
    </location>
</feature>
<dbReference type="AlphaFoldDB" id="A0A502G158"/>
<dbReference type="Proteomes" id="UP000317663">
    <property type="component" value="Unassembled WGS sequence"/>
</dbReference>
<feature type="binding site" description="covalent" evidence="9">
    <location>
        <position position="199"/>
    </location>
    <ligand>
        <name>heme c</name>
        <dbReference type="ChEBI" id="CHEBI:61717"/>
        <label>2</label>
    </ligand>
</feature>
<evidence type="ECO:0000256" key="10">
    <source>
        <dbReference type="PIRSR" id="PIRSR000018-51"/>
    </source>
</evidence>
<keyword evidence="4 10" id="KW-0479">Metal-binding</keyword>
<evidence type="ECO:0000313" key="13">
    <source>
        <dbReference type="EMBL" id="TPG55588.1"/>
    </source>
</evidence>
<keyword evidence="3 9" id="KW-0349">Heme</keyword>
<evidence type="ECO:0000256" key="4">
    <source>
        <dbReference type="ARBA" id="ARBA00022723"/>
    </source>
</evidence>
<evidence type="ECO:0000256" key="7">
    <source>
        <dbReference type="ARBA" id="ARBA00023004"/>
    </source>
</evidence>
<feature type="binding site" description="covalent" evidence="9">
    <location>
        <position position="335"/>
    </location>
    <ligand>
        <name>heme c</name>
        <dbReference type="ChEBI" id="CHEBI:61717"/>
        <label>3</label>
    </ligand>
</feature>
<evidence type="ECO:0000256" key="9">
    <source>
        <dbReference type="PIRSR" id="PIRSR000018-50"/>
    </source>
</evidence>
<feature type="domain" description="Cytochrome c" evidence="12">
    <location>
        <begin position="319"/>
        <end position="409"/>
    </location>
</feature>
<gene>
    <name evidence="13" type="ORF">EAH77_23275</name>
</gene>
<comment type="caution">
    <text evidence="13">The sequence shown here is derived from an EMBL/GenBank/DDBJ whole genome shotgun (WGS) entry which is preliminary data.</text>
</comment>
<comment type="subcellular location">
    <subcellularLocation>
        <location evidence="1">Cell membrane</location>
    </subcellularLocation>
</comment>
<dbReference type="GO" id="GO:0009055">
    <property type="term" value="F:electron transfer activity"/>
    <property type="evidence" value="ECO:0007669"/>
    <property type="project" value="InterPro"/>
</dbReference>
<feature type="chain" id="PRO_5021337654" evidence="11">
    <location>
        <begin position="33"/>
        <end position="436"/>
    </location>
</feature>
<accession>A0A502G158</accession>
<evidence type="ECO:0000256" key="5">
    <source>
        <dbReference type="ARBA" id="ARBA00022729"/>
    </source>
</evidence>
<keyword evidence="5 11" id="KW-0732">Signal</keyword>
<feature type="binding site" description="covalent" evidence="9">
    <location>
        <position position="55"/>
    </location>
    <ligand>
        <name>heme c</name>
        <dbReference type="ChEBI" id="CHEBI:61717"/>
        <label>1</label>
    </ligand>
</feature>
<evidence type="ECO:0000256" key="6">
    <source>
        <dbReference type="ARBA" id="ARBA00022737"/>
    </source>
</evidence>
<evidence type="ECO:0000256" key="3">
    <source>
        <dbReference type="ARBA" id="ARBA00022617"/>
    </source>
</evidence>
<organism evidence="13 14">
    <name type="scientific">Ewingella americana</name>
    <dbReference type="NCBI Taxonomy" id="41202"/>
    <lineage>
        <taxon>Bacteria</taxon>
        <taxon>Pseudomonadati</taxon>
        <taxon>Pseudomonadota</taxon>
        <taxon>Gammaproteobacteria</taxon>
        <taxon>Enterobacterales</taxon>
        <taxon>Yersiniaceae</taxon>
        <taxon>Ewingella</taxon>
    </lineage>
</organism>
<keyword evidence="7 10" id="KW-0408">Iron</keyword>
<dbReference type="InterPro" id="IPR051459">
    <property type="entry name" value="Cytochrome_c-type_DH"/>
</dbReference>
<feature type="domain" description="Cytochrome c" evidence="12">
    <location>
        <begin position="184"/>
        <end position="297"/>
    </location>
</feature>
<dbReference type="GO" id="GO:0005886">
    <property type="term" value="C:plasma membrane"/>
    <property type="evidence" value="ECO:0007669"/>
    <property type="project" value="UniProtKB-SubCell"/>
</dbReference>
<feature type="signal peptide" evidence="11">
    <location>
        <begin position="1"/>
        <end position="32"/>
    </location>
</feature>
<evidence type="ECO:0000256" key="11">
    <source>
        <dbReference type="SAM" id="SignalP"/>
    </source>
</evidence>
<dbReference type="PROSITE" id="PS51007">
    <property type="entry name" value="CYTC"/>
    <property type="match status" value="3"/>
</dbReference>
<dbReference type="PANTHER" id="PTHR35008:SF8">
    <property type="entry name" value="ALCOHOL DEHYDROGENASE CYTOCHROME C SUBUNIT"/>
    <property type="match status" value="1"/>
</dbReference>